<accession>A0A9N9DPT6</accession>
<gene>
    <name evidence="1" type="ORF">RFULGI_LOCUS8146</name>
</gene>
<proteinExistence type="predicted"/>
<dbReference type="Proteomes" id="UP000789396">
    <property type="component" value="Unassembled WGS sequence"/>
</dbReference>
<evidence type="ECO:0000313" key="1">
    <source>
        <dbReference type="EMBL" id="CAG8642843.1"/>
    </source>
</evidence>
<dbReference type="OrthoDB" id="2401316at2759"/>
<evidence type="ECO:0000313" key="2">
    <source>
        <dbReference type="Proteomes" id="UP000789396"/>
    </source>
</evidence>
<dbReference type="AlphaFoldDB" id="A0A9N9DPT6"/>
<organism evidence="1 2">
    <name type="scientific">Racocetra fulgida</name>
    <dbReference type="NCBI Taxonomy" id="60492"/>
    <lineage>
        <taxon>Eukaryota</taxon>
        <taxon>Fungi</taxon>
        <taxon>Fungi incertae sedis</taxon>
        <taxon>Mucoromycota</taxon>
        <taxon>Glomeromycotina</taxon>
        <taxon>Glomeromycetes</taxon>
        <taxon>Diversisporales</taxon>
        <taxon>Gigasporaceae</taxon>
        <taxon>Racocetra</taxon>
    </lineage>
</organism>
<keyword evidence="2" id="KW-1185">Reference proteome</keyword>
<name>A0A9N9DPT6_9GLOM</name>
<comment type="caution">
    <text evidence="1">The sequence shown here is derived from an EMBL/GenBank/DDBJ whole genome shotgun (WGS) entry which is preliminary data.</text>
</comment>
<reference evidence="1" key="1">
    <citation type="submission" date="2021-06" db="EMBL/GenBank/DDBJ databases">
        <authorList>
            <person name="Kallberg Y."/>
            <person name="Tangrot J."/>
            <person name="Rosling A."/>
        </authorList>
    </citation>
    <scope>NUCLEOTIDE SEQUENCE</scope>
    <source>
        <strain evidence="1">IN212</strain>
    </source>
</reference>
<dbReference type="EMBL" id="CAJVPZ010012759">
    <property type="protein sequence ID" value="CAG8642843.1"/>
    <property type="molecule type" value="Genomic_DNA"/>
</dbReference>
<sequence>MEHIIIGYYCAGTPYLSPEAIKKIIQSQEIVKNICREMAYKYRFSSIRLEAGFSANKISITDILIKKVDEINDLQARHAQNRKKLNTRQKES</sequence>
<protein>
    <submittedName>
        <fullName evidence="1">8305_t:CDS:1</fullName>
    </submittedName>
</protein>